<dbReference type="Gene3D" id="3.30.710.10">
    <property type="entry name" value="Potassium Channel Kv1.1, Chain A"/>
    <property type="match status" value="1"/>
</dbReference>
<accession>A0A3N4IJE8</accession>
<dbReference type="SUPFAM" id="SSF54695">
    <property type="entry name" value="POZ domain"/>
    <property type="match status" value="1"/>
</dbReference>
<reference evidence="2 3" key="1">
    <citation type="journal article" date="2018" name="Nat. Ecol. Evol.">
        <title>Pezizomycetes genomes reveal the molecular basis of ectomycorrhizal truffle lifestyle.</title>
        <authorList>
            <person name="Murat C."/>
            <person name="Payen T."/>
            <person name="Noel B."/>
            <person name="Kuo A."/>
            <person name="Morin E."/>
            <person name="Chen J."/>
            <person name="Kohler A."/>
            <person name="Krizsan K."/>
            <person name="Balestrini R."/>
            <person name="Da Silva C."/>
            <person name="Montanini B."/>
            <person name="Hainaut M."/>
            <person name="Levati E."/>
            <person name="Barry K.W."/>
            <person name="Belfiori B."/>
            <person name="Cichocki N."/>
            <person name="Clum A."/>
            <person name="Dockter R.B."/>
            <person name="Fauchery L."/>
            <person name="Guy J."/>
            <person name="Iotti M."/>
            <person name="Le Tacon F."/>
            <person name="Lindquist E.A."/>
            <person name="Lipzen A."/>
            <person name="Malagnac F."/>
            <person name="Mello A."/>
            <person name="Molinier V."/>
            <person name="Miyauchi S."/>
            <person name="Poulain J."/>
            <person name="Riccioni C."/>
            <person name="Rubini A."/>
            <person name="Sitrit Y."/>
            <person name="Splivallo R."/>
            <person name="Traeger S."/>
            <person name="Wang M."/>
            <person name="Zifcakova L."/>
            <person name="Wipf D."/>
            <person name="Zambonelli A."/>
            <person name="Paolocci F."/>
            <person name="Nowrousian M."/>
            <person name="Ottonello S."/>
            <person name="Baldrian P."/>
            <person name="Spatafora J.W."/>
            <person name="Henrissat B."/>
            <person name="Nagy L.G."/>
            <person name="Aury J.M."/>
            <person name="Wincker P."/>
            <person name="Grigoriev I.V."/>
            <person name="Bonfante P."/>
            <person name="Martin F.M."/>
        </authorList>
    </citation>
    <scope>NUCLEOTIDE SEQUENCE [LARGE SCALE GENOMIC DNA]</scope>
    <source>
        <strain evidence="2 3">RN42</strain>
    </source>
</reference>
<dbReference type="InterPro" id="IPR011333">
    <property type="entry name" value="SKP1/BTB/POZ_sf"/>
</dbReference>
<evidence type="ECO:0000313" key="2">
    <source>
        <dbReference type="EMBL" id="RPA85766.1"/>
    </source>
</evidence>
<sequence length="327" mass="37261">MASPNKRMRLETPPLDSISSADTLAWLNAEDSPPPSPSASGVFEVRPASAKKLDEAIQKQFLNADYADFYVVSGDKRFPAHRSIVCQQSRFFSEALKDGAKEVVIADEDPKSILRLLSYYYTCDYSDKPSNPATVSNPSRLSTRINFNMYRLGTKLRELEFTKHTVVKQMQHLEETIDGISNAIWAARQCYRLFPGKHDAMRMAHVTALARQFHKAKGENALDKNEELRALCEEYGEFAYEFMVFCQWEREHHEKKRSRRRGRPYKWVEEGLVSGSGGLELEHGWEGGEGWGSLVDMWICPKGAPYSAQMLLDRRIFESTGMTGWAD</sequence>
<dbReference type="PROSITE" id="PS50097">
    <property type="entry name" value="BTB"/>
    <property type="match status" value="1"/>
</dbReference>
<dbReference type="Proteomes" id="UP000275078">
    <property type="component" value="Unassembled WGS sequence"/>
</dbReference>
<evidence type="ECO:0000259" key="1">
    <source>
        <dbReference type="PROSITE" id="PS50097"/>
    </source>
</evidence>
<proteinExistence type="predicted"/>
<dbReference type="EMBL" id="ML119652">
    <property type="protein sequence ID" value="RPA85766.1"/>
    <property type="molecule type" value="Genomic_DNA"/>
</dbReference>
<feature type="domain" description="BTB" evidence="1">
    <location>
        <begin position="67"/>
        <end position="129"/>
    </location>
</feature>
<evidence type="ECO:0000313" key="3">
    <source>
        <dbReference type="Proteomes" id="UP000275078"/>
    </source>
</evidence>
<dbReference type="AlphaFoldDB" id="A0A3N4IJE8"/>
<dbReference type="OrthoDB" id="6359816at2759"/>
<gene>
    <name evidence="2" type="ORF">BJ508DRAFT_373352</name>
</gene>
<dbReference type="PANTHER" id="PTHR47843:SF5">
    <property type="entry name" value="BTB_POZ DOMAIN PROTEIN"/>
    <property type="match status" value="1"/>
</dbReference>
<dbReference type="CDD" id="cd18186">
    <property type="entry name" value="BTB_POZ_ZBTB_KLHL-like"/>
    <property type="match status" value="1"/>
</dbReference>
<name>A0A3N4IJE8_ASCIM</name>
<keyword evidence="3" id="KW-1185">Reference proteome</keyword>
<dbReference type="InterPro" id="IPR000210">
    <property type="entry name" value="BTB/POZ_dom"/>
</dbReference>
<dbReference type="PANTHER" id="PTHR47843">
    <property type="entry name" value="BTB DOMAIN-CONTAINING PROTEIN-RELATED"/>
    <property type="match status" value="1"/>
</dbReference>
<dbReference type="Pfam" id="PF00651">
    <property type="entry name" value="BTB"/>
    <property type="match status" value="1"/>
</dbReference>
<organism evidence="2 3">
    <name type="scientific">Ascobolus immersus RN42</name>
    <dbReference type="NCBI Taxonomy" id="1160509"/>
    <lineage>
        <taxon>Eukaryota</taxon>
        <taxon>Fungi</taxon>
        <taxon>Dikarya</taxon>
        <taxon>Ascomycota</taxon>
        <taxon>Pezizomycotina</taxon>
        <taxon>Pezizomycetes</taxon>
        <taxon>Pezizales</taxon>
        <taxon>Ascobolaceae</taxon>
        <taxon>Ascobolus</taxon>
    </lineage>
</organism>
<protein>
    <recommendedName>
        <fullName evidence="1">BTB domain-containing protein</fullName>
    </recommendedName>
</protein>